<evidence type="ECO:0000313" key="3">
    <source>
        <dbReference type="Proteomes" id="UP000094527"/>
    </source>
</evidence>
<dbReference type="EMBL" id="LJIJ01000147">
    <property type="protein sequence ID" value="ODN01539.1"/>
    <property type="molecule type" value="Genomic_DNA"/>
</dbReference>
<name>A0A1D2N8E3_ORCCI</name>
<accession>A0A1D2N8E3</accession>
<sequence>HGVGTATDRRKENESFLLIQQIYNKKSVKSNCSRDEKGERAIMDWSTYKIWIAILGVTAIVGTAESSLSGWKKTPSQYHIQTDEGEERFFKFQTFNGQYRKERRLDDGTVIGSYGWVDPAGYLRMTDYIADSKGYRVVKELKEYVGTNSIMEDTPPQKYVPTLKKHAVKVAKPPNVFFANIQDTTTIDPFVDFNSVSVTPTLSPFVSTSPKNSLYYPEPGKNGAPHRVFVTSGLGPVKPAQLNSILLLSRRVETECDLHYAIVCKCSCSRSSESERNNWSLSQAAPGVETSSGDVFQSYTTPLRNQGTGFIYKIPNQYHKEETELDGSRQGSFGYVDPFGIRRVIHYKAGSQGFEHLKDFKYVGRQY</sequence>
<dbReference type="OMA" id="FRFQTAN"/>
<dbReference type="PANTHER" id="PTHR10380:SF206">
    <property type="entry name" value="GH27759P"/>
    <property type="match status" value="1"/>
</dbReference>
<dbReference type="InterPro" id="IPR050468">
    <property type="entry name" value="Cuticle_Struct_Prot"/>
</dbReference>
<protein>
    <submittedName>
        <fullName evidence="2">Cuticle protein 6</fullName>
    </submittedName>
</protein>
<dbReference type="GO" id="GO:0008010">
    <property type="term" value="F:structural constituent of chitin-based larval cuticle"/>
    <property type="evidence" value="ECO:0007669"/>
    <property type="project" value="TreeGrafter"/>
</dbReference>
<dbReference type="PANTHER" id="PTHR10380">
    <property type="entry name" value="CUTICLE PROTEIN"/>
    <property type="match status" value="1"/>
</dbReference>
<feature type="non-terminal residue" evidence="2">
    <location>
        <position position="1"/>
    </location>
</feature>
<evidence type="ECO:0000256" key="1">
    <source>
        <dbReference type="PROSITE-ProRule" id="PRU00497"/>
    </source>
</evidence>
<comment type="caution">
    <text evidence="2">The sequence shown here is derived from an EMBL/GenBank/DDBJ whole genome shotgun (WGS) entry which is preliminary data.</text>
</comment>
<gene>
    <name evidence="2" type="ORF">Ocin01_05123</name>
</gene>
<keyword evidence="3" id="KW-1185">Reference proteome</keyword>
<dbReference type="Proteomes" id="UP000094527">
    <property type="component" value="Unassembled WGS sequence"/>
</dbReference>
<proteinExistence type="predicted"/>
<dbReference type="STRING" id="48709.A0A1D2N8E3"/>
<dbReference type="PROSITE" id="PS51155">
    <property type="entry name" value="CHIT_BIND_RR_2"/>
    <property type="match status" value="2"/>
</dbReference>
<dbReference type="AlphaFoldDB" id="A0A1D2N8E3"/>
<dbReference type="OrthoDB" id="8251006at2759"/>
<dbReference type="GO" id="GO:0062129">
    <property type="term" value="C:chitin-based extracellular matrix"/>
    <property type="evidence" value="ECO:0007669"/>
    <property type="project" value="TreeGrafter"/>
</dbReference>
<dbReference type="InterPro" id="IPR000618">
    <property type="entry name" value="Insect_cuticle"/>
</dbReference>
<dbReference type="Pfam" id="PF00379">
    <property type="entry name" value="Chitin_bind_4"/>
    <property type="match status" value="2"/>
</dbReference>
<reference evidence="2 3" key="1">
    <citation type="journal article" date="2016" name="Genome Biol. Evol.">
        <title>Gene Family Evolution Reflects Adaptation to Soil Environmental Stressors in the Genome of the Collembolan Orchesella cincta.</title>
        <authorList>
            <person name="Faddeeva-Vakhrusheva A."/>
            <person name="Derks M.F."/>
            <person name="Anvar S.Y."/>
            <person name="Agamennone V."/>
            <person name="Suring W."/>
            <person name="Smit S."/>
            <person name="van Straalen N.M."/>
            <person name="Roelofs D."/>
        </authorList>
    </citation>
    <scope>NUCLEOTIDE SEQUENCE [LARGE SCALE GENOMIC DNA]</scope>
    <source>
        <tissue evidence="2">Mixed pool</tissue>
    </source>
</reference>
<keyword evidence="1" id="KW-0193">Cuticle</keyword>
<organism evidence="2 3">
    <name type="scientific">Orchesella cincta</name>
    <name type="common">Springtail</name>
    <name type="synonym">Podura cincta</name>
    <dbReference type="NCBI Taxonomy" id="48709"/>
    <lineage>
        <taxon>Eukaryota</taxon>
        <taxon>Metazoa</taxon>
        <taxon>Ecdysozoa</taxon>
        <taxon>Arthropoda</taxon>
        <taxon>Hexapoda</taxon>
        <taxon>Collembola</taxon>
        <taxon>Entomobryomorpha</taxon>
        <taxon>Entomobryoidea</taxon>
        <taxon>Orchesellidae</taxon>
        <taxon>Orchesellinae</taxon>
        <taxon>Orchesella</taxon>
    </lineage>
</organism>
<evidence type="ECO:0000313" key="2">
    <source>
        <dbReference type="EMBL" id="ODN01539.1"/>
    </source>
</evidence>